<dbReference type="Proteomes" id="UP000255000">
    <property type="component" value="Unassembled WGS sequence"/>
</dbReference>
<reference evidence="2 3" key="1">
    <citation type="submission" date="2018-06" db="EMBL/GenBank/DDBJ databases">
        <authorList>
            <consortium name="Pathogen Informatics"/>
            <person name="Doyle S."/>
        </authorList>
    </citation>
    <scope>NUCLEOTIDE SEQUENCE [LARGE SCALE GENOMIC DNA]</scope>
    <source>
        <strain evidence="2 3">NCTC13350</strain>
    </source>
</reference>
<evidence type="ECO:0000313" key="3">
    <source>
        <dbReference type="Proteomes" id="UP000255000"/>
    </source>
</evidence>
<feature type="region of interest" description="Disordered" evidence="1">
    <location>
        <begin position="15"/>
        <end position="57"/>
    </location>
</feature>
<feature type="compositionally biased region" description="Low complexity" evidence="1">
    <location>
        <begin position="123"/>
        <end position="134"/>
    </location>
</feature>
<dbReference type="OrthoDB" id="9812722at2"/>
<sequence>MVSVLAGLSAGIGSRADPVSAAIRDAAPQGEREGRDDSARRSAASAQATAALSGAAPTLRADAVQFLQGLNEDGSSLRDVRRSRSAEGEEPQSQSATGTRSGSAGEEDTAAAGAQPRDGSAGGSAASSAAGPAAAEEEGSGSGGAAAASELTEEQEKQVKELQVRDREVRAHEQAHARVGGAYAGAPSYTFQQGPDKKRYAIGGEVQIDTSKERTPEATARKMQIVIRAALAPAEPSSQDMRVAQQARASLQEAQAEMRAQAAEELRGGDEAEGTGGSEAASGSGPPQAGEAGSSQGGTVRADAQGPADQERREEDGRRADRASALAAYEQARSLFGGFGGRSSSQPGLVT</sequence>
<feature type="compositionally biased region" description="Low complexity" evidence="1">
    <location>
        <begin position="278"/>
        <end position="294"/>
    </location>
</feature>
<feature type="compositionally biased region" description="Basic and acidic residues" evidence="1">
    <location>
        <begin position="30"/>
        <end position="40"/>
    </location>
</feature>
<accession>A0A378ZZK0</accession>
<evidence type="ECO:0000256" key="1">
    <source>
        <dbReference type="SAM" id="MobiDB-lite"/>
    </source>
</evidence>
<feature type="compositionally biased region" description="Basic and acidic residues" evidence="1">
    <location>
        <begin position="210"/>
        <end position="219"/>
    </location>
</feature>
<dbReference type="Pfam" id="PF12118">
    <property type="entry name" value="SprA-related"/>
    <property type="match status" value="1"/>
</dbReference>
<protein>
    <submittedName>
        <fullName evidence="2">SprA-related family</fullName>
    </submittedName>
</protein>
<evidence type="ECO:0000313" key="2">
    <source>
        <dbReference type="EMBL" id="SUB02655.1"/>
    </source>
</evidence>
<dbReference type="AlphaFoldDB" id="A0A378ZZK0"/>
<name>A0A378ZZK0_9HYPH</name>
<organism evidence="2 3">
    <name type="scientific">Pannonibacter phragmitetus</name>
    <dbReference type="NCBI Taxonomy" id="121719"/>
    <lineage>
        <taxon>Bacteria</taxon>
        <taxon>Pseudomonadati</taxon>
        <taxon>Pseudomonadota</taxon>
        <taxon>Alphaproteobacteria</taxon>
        <taxon>Hyphomicrobiales</taxon>
        <taxon>Stappiaceae</taxon>
        <taxon>Pannonibacter</taxon>
    </lineage>
</organism>
<feature type="compositionally biased region" description="Basic and acidic residues" evidence="1">
    <location>
        <begin position="309"/>
        <end position="322"/>
    </location>
</feature>
<proteinExistence type="predicted"/>
<feature type="compositionally biased region" description="Polar residues" evidence="1">
    <location>
        <begin position="91"/>
        <end position="102"/>
    </location>
</feature>
<dbReference type="InterPro" id="IPR021973">
    <property type="entry name" value="SprA-related"/>
</dbReference>
<feature type="compositionally biased region" description="Low complexity" evidence="1">
    <location>
        <begin position="41"/>
        <end position="56"/>
    </location>
</feature>
<feature type="compositionally biased region" description="Basic and acidic residues" evidence="1">
    <location>
        <begin position="154"/>
        <end position="176"/>
    </location>
</feature>
<feature type="region of interest" description="Disordered" evidence="1">
    <location>
        <begin position="69"/>
        <end position="219"/>
    </location>
</feature>
<feature type="compositionally biased region" description="Low complexity" evidence="1">
    <location>
        <begin position="252"/>
        <end position="261"/>
    </location>
</feature>
<gene>
    <name evidence="2" type="ORF">NCTC13350_03619</name>
</gene>
<feature type="region of interest" description="Disordered" evidence="1">
    <location>
        <begin position="231"/>
        <end position="325"/>
    </location>
</feature>
<dbReference type="EMBL" id="UGSK01000001">
    <property type="protein sequence ID" value="SUB02655.1"/>
    <property type="molecule type" value="Genomic_DNA"/>
</dbReference>
<feature type="compositionally biased region" description="Basic and acidic residues" evidence="1">
    <location>
        <begin position="75"/>
        <end position="87"/>
    </location>
</feature>